<dbReference type="PANTHER" id="PTHR48228:SF6">
    <property type="entry name" value="L-CARNITINE COA-TRANSFERASE"/>
    <property type="match status" value="1"/>
</dbReference>
<name>A0A2A5WWM1_9GAMM</name>
<dbReference type="GO" id="GO:0016740">
    <property type="term" value="F:transferase activity"/>
    <property type="evidence" value="ECO:0007669"/>
    <property type="project" value="UniProtKB-KW"/>
</dbReference>
<dbReference type="AlphaFoldDB" id="A0A2A5WWM1"/>
<evidence type="ECO:0000313" key="2">
    <source>
        <dbReference type="EMBL" id="PDH40960.1"/>
    </source>
</evidence>
<keyword evidence="1" id="KW-0808">Transferase</keyword>
<organism evidence="2 3">
    <name type="scientific">OM182 bacterium MED-G24</name>
    <dbReference type="NCBI Taxonomy" id="1986255"/>
    <lineage>
        <taxon>Bacteria</taxon>
        <taxon>Pseudomonadati</taxon>
        <taxon>Pseudomonadota</taxon>
        <taxon>Gammaproteobacteria</taxon>
        <taxon>OMG group</taxon>
        <taxon>OM182 clade</taxon>
    </lineage>
</organism>
<evidence type="ECO:0000256" key="1">
    <source>
        <dbReference type="ARBA" id="ARBA00022679"/>
    </source>
</evidence>
<dbReference type="Proteomes" id="UP000219327">
    <property type="component" value="Unassembled WGS sequence"/>
</dbReference>
<proteinExistence type="predicted"/>
<gene>
    <name evidence="2" type="ORF">CNE99_02455</name>
</gene>
<dbReference type="Pfam" id="PF02515">
    <property type="entry name" value="CoA_transf_3"/>
    <property type="match status" value="1"/>
</dbReference>
<dbReference type="Gene3D" id="3.40.50.10540">
    <property type="entry name" value="Crotonobetainyl-coa:carnitine coa-transferase, domain 1"/>
    <property type="match status" value="1"/>
</dbReference>
<evidence type="ECO:0000313" key="3">
    <source>
        <dbReference type="Proteomes" id="UP000219327"/>
    </source>
</evidence>
<dbReference type="SUPFAM" id="SSF89796">
    <property type="entry name" value="CoA-transferase family III (CaiB/BaiF)"/>
    <property type="match status" value="1"/>
</dbReference>
<comment type="caution">
    <text evidence="2">The sequence shown here is derived from an EMBL/GenBank/DDBJ whole genome shotgun (WGS) entry which is preliminary data.</text>
</comment>
<sequence>MDPKPHRPPLLGEHASEVCGALDAEPGVAYLDESDPKQRLTGVRVLYLSMFFAGPVAAKIAVDMGADVIKVESVQRIDGWCGSAFGDTEELPAWEASPFFNRVNRNKGDITLNLTDSWGQEILKHLVSDADVLIENFTLRVMANFGLDSETLKAIKPRLVMISLSGFGMGTS</sequence>
<dbReference type="InterPro" id="IPR003673">
    <property type="entry name" value="CoA-Trfase_fam_III"/>
</dbReference>
<evidence type="ECO:0008006" key="4">
    <source>
        <dbReference type="Google" id="ProtNLM"/>
    </source>
</evidence>
<dbReference type="InterPro" id="IPR023606">
    <property type="entry name" value="CoA-Trfase_III_dom_1_sf"/>
</dbReference>
<dbReference type="InterPro" id="IPR050509">
    <property type="entry name" value="CoA-transferase_III"/>
</dbReference>
<dbReference type="EMBL" id="NTKD01000007">
    <property type="protein sequence ID" value="PDH40960.1"/>
    <property type="molecule type" value="Genomic_DNA"/>
</dbReference>
<reference evidence="2 3" key="1">
    <citation type="submission" date="2017-08" db="EMBL/GenBank/DDBJ databases">
        <title>Fine stratification of microbial communities through a metagenomic profile of the photic zone.</title>
        <authorList>
            <person name="Haro-Moreno J.M."/>
            <person name="Lopez-Perez M."/>
            <person name="De La Torre J."/>
            <person name="Picazo A."/>
            <person name="Camacho A."/>
            <person name="Rodriguez-Valera F."/>
        </authorList>
    </citation>
    <scope>NUCLEOTIDE SEQUENCE [LARGE SCALE GENOMIC DNA]</scope>
    <source>
        <strain evidence="2">MED-G24</strain>
    </source>
</reference>
<protein>
    <recommendedName>
        <fullName evidence="4">CoA transferase</fullName>
    </recommendedName>
</protein>
<accession>A0A2A5WWM1</accession>
<dbReference type="PANTHER" id="PTHR48228">
    <property type="entry name" value="SUCCINYL-COA--D-CITRAMALATE COA-TRANSFERASE"/>
    <property type="match status" value="1"/>
</dbReference>